<dbReference type="RefSeq" id="WP_188811272.1">
    <property type="nucleotide sequence ID" value="NZ_BMHT01000001.1"/>
</dbReference>
<comment type="caution">
    <text evidence="1">The sequence shown here is derived from an EMBL/GenBank/DDBJ whole genome shotgun (WGS) entry which is preliminary data.</text>
</comment>
<protein>
    <recommendedName>
        <fullName evidence="3">STAS/SEC14 domain-containing protein</fullName>
    </recommendedName>
</protein>
<dbReference type="InterPro" id="IPR021866">
    <property type="entry name" value="SpoIIAA-like"/>
</dbReference>
<evidence type="ECO:0000313" key="2">
    <source>
        <dbReference type="Proteomes" id="UP000632273"/>
    </source>
</evidence>
<sequence length="132" mass="15169">MRIYYENRVGRSVEDPLGFARLIYHRGTRTKAEFQALLGHTTRLLARRGDGRLLVDQRLMTPFTPDEQQFVIHEWLPLTILEGGYRCGAVVLAHDVFARLATATVVTAVRDLPMTYRYFDNEAEAITWLVTT</sequence>
<gene>
    <name evidence="1" type="ORF">GCM10011383_08670</name>
</gene>
<proteinExistence type="predicted"/>
<keyword evidence="2" id="KW-1185">Reference proteome</keyword>
<dbReference type="Proteomes" id="UP000632273">
    <property type="component" value="Unassembled WGS sequence"/>
</dbReference>
<dbReference type="Pfam" id="PF11964">
    <property type="entry name" value="SpoIIAA-like"/>
    <property type="match status" value="1"/>
</dbReference>
<reference evidence="2" key="1">
    <citation type="journal article" date="2019" name="Int. J. Syst. Evol. Microbiol.">
        <title>The Global Catalogue of Microorganisms (GCM) 10K type strain sequencing project: providing services to taxonomists for standard genome sequencing and annotation.</title>
        <authorList>
            <consortium name="The Broad Institute Genomics Platform"/>
            <consortium name="The Broad Institute Genome Sequencing Center for Infectious Disease"/>
            <person name="Wu L."/>
            <person name="Ma J."/>
        </authorList>
    </citation>
    <scope>NUCLEOTIDE SEQUENCE [LARGE SCALE GENOMIC DNA]</scope>
    <source>
        <strain evidence="2">CGMCC 1.15197</strain>
    </source>
</reference>
<evidence type="ECO:0000313" key="1">
    <source>
        <dbReference type="EMBL" id="GGF00049.1"/>
    </source>
</evidence>
<dbReference type="EMBL" id="BMHT01000001">
    <property type="protein sequence ID" value="GGF00049.1"/>
    <property type="molecule type" value="Genomic_DNA"/>
</dbReference>
<evidence type="ECO:0008006" key="3">
    <source>
        <dbReference type="Google" id="ProtNLM"/>
    </source>
</evidence>
<name>A0ABQ1TP40_9BACT</name>
<organism evidence="1 2">
    <name type="scientific">Hymenobacter cavernae</name>
    <dbReference type="NCBI Taxonomy" id="2044852"/>
    <lineage>
        <taxon>Bacteria</taxon>
        <taxon>Pseudomonadati</taxon>
        <taxon>Bacteroidota</taxon>
        <taxon>Cytophagia</taxon>
        <taxon>Cytophagales</taxon>
        <taxon>Hymenobacteraceae</taxon>
        <taxon>Hymenobacter</taxon>
    </lineage>
</organism>
<accession>A0ABQ1TP40</accession>